<protein>
    <recommendedName>
        <fullName evidence="3">M23ase beta-sheet core domain-containing protein</fullName>
    </recommendedName>
</protein>
<dbReference type="CDD" id="cd12797">
    <property type="entry name" value="M23_peptidase"/>
    <property type="match status" value="1"/>
</dbReference>
<dbReference type="InterPro" id="IPR011055">
    <property type="entry name" value="Dup_hybrid_motif"/>
</dbReference>
<dbReference type="SUPFAM" id="SSF51261">
    <property type="entry name" value="Duplicated hybrid motif"/>
    <property type="match status" value="1"/>
</dbReference>
<feature type="domain" description="M23ase beta-sheet core" evidence="3">
    <location>
        <begin position="311"/>
        <end position="401"/>
    </location>
</feature>
<accession>A0A1G2CE03</accession>
<dbReference type="PANTHER" id="PTHR21666:SF270">
    <property type="entry name" value="MUREIN HYDROLASE ACTIVATOR ENVC"/>
    <property type="match status" value="1"/>
</dbReference>
<evidence type="ECO:0000313" key="5">
    <source>
        <dbReference type="Proteomes" id="UP000178880"/>
    </source>
</evidence>
<evidence type="ECO:0000256" key="1">
    <source>
        <dbReference type="SAM" id="Coils"/>
    </source>
</evidence>
<evidence type="ECO:0000259" key="3">
    <source>
        <dbReference type="Pfam" id="PF01551"/>
    </source>
</evidence>
<dbReference type="Gene3D" id="2.70.70.10">
    <property type="entry name" value="Glucose Permease (Domain IIA)"/>
    <property type="match status" value="1"/>
</dbReference>
<keyword evidence="1" id="KW-0175">Coiled coil</keyword>
<dbReference type="SUPFAM" id="SSF57997">
    <property type="entry name" value="Tropomyosin"/>
    <property type="match status" value="1"/>
</dbReference>
<dbReference type="Pfam" id="PF01551">
    <property type="entry name" value="Peptidase_M23"/>
    <property type="match status" value="1"/>
</dbReference>
<proteinExistence type="predicted"/>
<evidence type="ECO:0000313" key="4">
    <source>
        <dbReference type="EMBL" id="OGY99622.1"/>
    </source>
</evidence>
<reference evidence="4 5" key="1">
    <citation type="journal article" date="2016" name="Nat. Commun.">
        <title>Thousands of microbial genomes shed light on interconnected biogeochemical processes in an aquifer system.</title>
        <authorList>
            <person name="Anantharaman K."/>
            <person name="Brown C.T."/>
            <person name="Hug L.A."/>
            <person name="Sharon I."/>
            <person name="Castelle C.J."/>
            <person name="Probst A.J."/>
            <person name="Thomas B.C."/>
            <person name="Singh A."/>
            <person name="Wilkins M.J."/>
            <person name="Karaoz U."/>
            <person name="Brodie E.L."/>
            <person name="Williams K.H."/>
            <person name="Hubbard S.S."/>
            <person name="Banfield J.F."/>
        </authorList>
    </citation>
    <scope>NUCLEOTIDE SEQUENCE [LARGE SCALE GENOMIC DNA]</scope>
</reference>
<feature type="chain" id="PRO_5009582282" description="M23ase beta-sheet core domain-containing protein" evidence="2">
    <location>
        <begin position="27"/>
        <end position="430"/>
    </location>
</feature>
<name>A0A1G2CE03_9BACT</name>
<feature type="coiled-coil region" evidence="1">
    <location>
        <begin position="227"/>
        <end position="257"/>
    </location>
</feature>
<keyword evidence="2" id="KW-0732">Signal</keyword>
<dbReference type="EMBL" id="MHLA01000014">
    <property type="protein sequence ID" value="OGY99622.1"/>
    <property type="molecule type" value="Genomic_DNA"/>
</dbReference>
<evidence type="ECO:0000256" key="2">
    <source>
        <dbReference type="SAM" id="SignalP"/>
    </source>
</evidence>
<dbReference type="Gene3D" id="6.10.250.3150">
    <property type="match status" value="1"/>
</dbReference>
<dbReference type="Proteomes" id="UP000178880">
    <property type="component" value="Unassembled WGS sequence"/>
</dbReference>
<comment type="caution">
    <text evidence="4">The sequence shown here is derived from an EMBL/GenBank/DDBJ whole genome shotgun (WGS) entry which is preliminary data.</text>
</comment>
<dbReference type="InterPro" id="IPR050570">
    <property type="entry name" value="Cell_wall_metabolism_enzyme"/>
</dbReference>
<gene>
    <name evidence="4" type="ORF">A2945_03180</name>
</gene>
<dbReference type="AlphaFoldDB" id="A0A1G2CE03"/>
<dbReference type="InterPro" id="IPR016047">
    <property type="entry name" value="M23ase_b-sheet_dom"/>
</dbReference>
<organism evidence="4 5">
    <name type="scientific">Candidatus Liptonbacteria bacterium RIFCSPLOWO2_01_FULL_52_25</name>
    <dbReference type="NCBI Taxonomy" id="1798650"/>
    <lineage>
        <taxon>Bacteria</taxon>
        <taxon>Candidatus Liptoniibacteriota</taxon>
    </lineage>
</organism>
<dbReference type="GO" id="GO:0004222">
    <property type="term" value="F:metalloendopeptidase activity"/>
    <property type="evidence" value="ECO:0007669"/>
    <property type="project" value="TreeGrafter"/>
</dbReference>
<dbReference type="PANTHER" id="PTHR21666">
    <property type="entry name" value="PEPTIDASE-RELATED"/>
    <property type="match status" value="1"/>
</dbReference>
<dbReference type="STRING" id="1798650.A2945_03180"/>
<feature type="coiled-coil region" evidence="1">
    <location>
        <begin position="39"/>
        <end position="87"/>
    </location>
</feature>
<sequence>MAKKTTVFIVAFSLAVVLRSAMLVHGAENATSTPVSLTRDELANQIQSRTKQLDEVNQQLESTRASLKETATARKTLQKELNTIQSNIGQLNLGIKSDEITVQKLEFEIEALGYDIRDIRESMVSKRDAVERSLVELQKNDHANGNLLAIFLKNASLADGILEAQNLKNLQGRLAADIVGLRTLHEEYNNKLEDTSEKKDGIAIHQRSLQNKKLIVEDQKEERTGILTNTKNKESEYQKQVAELEKLQQQIANEVEALGAVLRTKIDPALLPPLQSGVLAMPIPGVNARTALTQGFGATEFAKNGYKGKWHNGVDFGVPLGTSILASEEGTVLAVGNQDSYCYRGAYGKFVVIEHKNNLTTLYAHLSQYGVKKGDVVKRGQVIGYSGKTGYATGPHLHFTVFAGPTFYMGPSKVCGPMPFGGDLNPMGYL</sequence>
<feature type="signal peptide" evidence="2">
    <location>
        <begin position="1"/>
        <end position="26"/>
    </location>
</feature>